<evidence type="ECO:0000256" key="1">
    <source>
        <dbReference type="SAM" id="Phobius"/>
    </source>
</evidence>
<dbReference type="AlphaFoldDB" id="A0A4Q6XQC0"/>
<keyword evidence="1" id="KW-1133">Transmembrane helix</keyword>
<feature type="transmembrane region" description="Helical" evidence="1">
    <location>
        <begin position="84"/>
        <end position="101"/>
    </location>
</feature>
<feature type="transmembrane region" description="Helical" evidence="1">
    <location>
        <begin position="107"/>
        <end position="128"/>
    </location>
</feature>
<gene>
    <name evidence="2" type="ORF">EWE74_03775</name>
</gene>
<feature type="transmembrane region" description="Helical" evidence="1">
    <location>
        <begin position="273"/>
        <end position="292"/>
    </location>
</feature>
<reference evidence="2 3" key="1">
    <citation type="submission" date="2019-02" db="EMBL/GenBank/DDBJ databases">
        <authorList>
            <person name="Li Y."/>
        </authorList>
    </citation>
    <scope>NUCLEOTIDE SEQUENCE [LARGE SCALE GENOMIC DNA]</scope>
    <source>
        <strain evidence="2 3">30C10-4-7</strain>
    </source>
</reference>
<proteinExistence type="predicted"/>
<keyword evidence="3" id="KW-1185">Reference proteome</keyword>
<protein>
    <submittedName>
        <fullName evidence="2">Uncharacterized protein</fullName>
    </submittedName>
</protein>
<sequence>MKYYFRLQYAIFRRQIEDIGFPFIVGLLLCLLLYIALFAVAIKYPQYAPWILGYVSISLLYKLANRDRTDFLKNIYTRQGFLTIRFAENIGCILPFIPIAIYGREWLLVILLLLLGMIFTIISIKRIATRNIPTPFRSSAFEFIILFRRLWLLLIICYALAVISLYFENINLPVVLLGITVLIALGAYDIIEDEYIVWNNALSASRFITYKIRTGSIQLSLLIAPFILLLLLFGMPIFLWGILCWVSGLLLLILVILMKYAAYPRRIGITETIACMIIVMLPILLVAAYPYYYKNAIQNLKQYL</sequence>
<keyword evidence="1" id="KW-0812">Transmembrane</keyword>
<feature type="transmembrane region" description="Helical" evidence="1">
    <location>
        <begin position="149"/>
        <end position="167"/>
    </location>
</feature>
<dbReference type="EMBL" id="SGIT01000001">
    <property type="protein sequence ID" value="RZF61945.1"/>
    <property type="molecule type" value="Genomic_DNA"/>
</dbReference>
<feature type="transmembrane region" description="Helical" evidence="1">
    <location>
        <begin position="173"/>
        <end position="191"/>
    </location>
</feature>
<name>A0A4Q6XQC0_9SPHI</name>
<feature type="transmembrane region" description="Helical" evidence="1">
    <location>
        <begin position="47"/>
        <end position="64"/>
    </location>
</feature>
<feature type="transmembrane region" description="Helical" evidence="1">
    <location>
        <begin position="237"/>
        <end position="261"/>
    </location>
</feature>
<accession>A0A4Q6XQC0</accession>
<dbReference type="Proteomes" id="UP000292855">
    <property type="component" value="Unassembled WGS sequence"/>
</dbReference>
<comment type="caution">
    <text evidence="2">The sequence shown here is derived from an EMBL/GenBank/DDBJ whole genome shotgun (WGS) entry which is preliminary data.</text>
</comment>
<organism evidence="2 3">
    <name type="scientific">Sphingobacterium corticibacterium</name>
    <dbReference type="NCBI Taxonomy" id="2484746"/>
    <lineage>
        <taxon>Bacteria</taxon>
        <taxon>Pseudomonadati</taxon>
        <taxon>Bacteroidota</taxon>
        <taxon>Sphingobacteriia</taxon>
        <taxon>Sphingobacteriales</taxon>
        <taxon>Sphingobacteriaceae</taxon>
        <taxon>Sphingobacterium</taxon>
    </lineage>
</organism>
<evidence type="ECO:0000313" key="2">
    <source>
        <dbReference type="EMBL" id="RZF61945.1"/>
    </source>
</evidence>
<feature type="transmembrane region" description="Helical" evidence="1">
    <location>
        <begin position="212"/>
        <end position="231"/>
    </location>
</feature>
<keyword evidence="1" id="KW-0472">Membrane</keyword>
<feature type="transmembrane region" description="Helical" evidence="1">
    <location>
        <begin position="21"/>
        <end position="41"/>
    </location>
</feature>
<dbReference type="OrthoDB" id="793362at2"/>
<evidence type="ECO:0000313" key="3">
    <source>
        <dbReference type="Proteomes" id="UP000292855"/>
    </source>
</evidence>
<dbReference type="RefSeq" id="WP_130140175.1">
    <property type="nucleotide sequence ID" value="NZ_SGIT01000001.1"/>
</dbReference>